<dbReference type="Gene3D" id="3.30.70.270">
    <property type="match status" value="1"/>
</dbReference>
<dbReference type="InterPro" id="IPR043128">
    <property type="entry name" value="Rev_trsase/Diguanyl_cyclase"/>
</dbReference>
<feature type="domain" description="PAC" evidence="3">
    <location>
        <begin position="286"/>
        <end position="338"/>
    </location>
</feature>
<dbReference type="SMART" id="SM00086">
    <property type="entry name" value="PAC"/>
    <property type="match status" value="3"/>
</dbReference>
<dbReference type="Gene3D" id="3.20.20.450">
    <property type="entry name" value="EAL domain"/>
    <property type="match status" value="1"/>
</dbReference>
<dbReference type="Pfam" id="PF00563">
    <property type="entry name" value="EAL"/>
    <property type="match status" value="1"/>
</dbReference>
<keyword evidence="7" id="KW-1185">Reference proteome</keyword>
<name>A0A6G8PYR2_9ACTN</name>
<dbReference type="SUPFAM" id="SSF55073">
    <property type="entry name" value="Nucleotide cyclase"/>
    <property type="match status" value="1"/>
</dbReference>
<dbReference type="InterPro" id="IPR052155">
    <property type="entry name" value="Biofilm_reg_signaling"/>
</dbReference>
<organism evidence="6 7">
    <name type="scientific">Rubrobacter marinus</name>
    <dbReference type="NCBI Taxonomy" id="2653852"/>
    <lineage>
        <taxon>Bacteria</taxon>
        <taxon>Bacillati</taxon>
        <taxon>Actinomycetota</taxon>
        <taxon>Rubrobacteria</taxon>
        <taxon>Rubrobacterales</taxon>
        <taxon>Rubrobacteraceae</taxon>
        <taxon>Rubrobacter</taxon>
    </lineage>
</organism>
<dbReference type="InterPro" id="IPR029787">
    <property type="entry name" value="Nucleotide_cyclase"/>
</dbReference>
<dbReference type="SUPFAM" id="SSF55785">
    <property type="entry name" value="PYP-like sensor domain (PAS domain)"/>
    <property type="match status" value="3"/>
</dbReference>
<reference evidence="6 7" key="1">
    <citation type="submission" date="2019-10" db="EMBL/GenBank/DDBJ databases">
        <title>Rubrobacter sp nov SCSIO 52915 isolated from a deep-sea sediment in the South China Sea.</title>
        <authorList>
            <person name="Chen R.W."/>
        </authorList>
    </citation>
    <scope>NUCLEOTIDE SEQUENCE [LARGE SCALE GENOMIC DNA]</scope>
    <source>
        <strain evidence="6 7">SCSIO 52915</strain>
    </source>
</reference>
<dbReference type="InterPro" id="IPR001610">
    <property type="entry name" value="PAC"/>
</dbReference>
<proteinExistence type="predicted"/>
<feature type="domain" description="PAC" evidence="3">
    <location>
        <begin position="414"/>
        <end position="466"/>
    </location>
</feature>
<dbReference type="CDD" id="cd01948">
    <property type="entry name" value="EAL"/>
    <property type="match status" value="1"/>
</dbReference>
<protein>
    <submittedName>
        <fullName evidence="6">EAL domain-containing protein</fullName>
    </submittedName>
</protein>
<dbReference type="PROSITE" id="PS50113">
    <property type="entry name" value="PAC"/>
    <property type="match status" value="3"/>
</dbReference>
<dbReference type="CDD" id="cd01949">
    <property type="entry name" value="GGDEF"/>
    <property type="match status" value="1"/>
</dbReference>
<dbReference type="SMART" id="SM00052">
    <property type="entry name" value="EAL"/>
    <property type="match status" value="1"/>
</dbReference>
<dbReference type="Gene3D" id="3.30.450.20">
    <property type="entry name" value="PAS domain"/>
    <property type="match status" value="3"/>
</dbReference>
<dbReference type="InterPro" id="IPR013655">
    <property type="entry name" value="PAS_fold_3"/>
</dbReference>
<sequence>MTEKGRRRGQTGGRAWRPGWILTVAALVVALSLASVVDALYDSSQKVDEARILLARISEDALEQRSAWRETRERGEVSPALLGEVAEERRDLQASLAAFGRLDGDGREAAIRVALEDAEEAFDDELRLIRDGSAEEAAVLREERTRPAFERLEDLLDEAAAEYEGAVAREKRATSLGTYAAMLSAAVALAVLFRRYEKSRRAAGREIEGSRQRFELAVLGANDGLWDWDLATGESYFSPRWKEMLGYGDHELPNRYEEWEGRVHPEDLPKVHEALEAHLKGETPHYEIEHRLMHRDGRYRWILARGATVRDARGRPYRMAGSHTDVAERREAEEKLRESQRGLADAQRISHVGNWSYDVSRDQAAWSDELYRIFGLSPGEISPKYGTFLRFVHPDDKGMVRRAVREALYGEPPAEIEFRVERPGGEGRTVRARYELVRGEGGAPERMVGTVQDVTEHKEAEERIREAEARYRTLIEQIPVVTYVQELDHNNATGYISPQLHDLVGYTTEEYTSDPELWIRLLHPEDRERVLAEDNRTDETGEPFRMEYRMVSRNGRVVWVRDEAVIVRDEDGEPLHWRGVILDITESKTLENRLAHQAFHDPLTGLPNRALFADRLAHALARLERRGEAPGAKGSVAVLMVDLDNFKVINDSLGHDAGDELLVEVADRLRGCVRPADTVARLGGDEFTLLLEDLSGVGEAALVAKRILAAFVPPFAVGGQEIFVTTSVGIAPGGSGPSGEPEDLLRSADLAMYGAKRSGKAKYEIFDPSMGAEAHARLGLENDLRRAVGNGGAEFRVFYQPKVLLETGEIFGFEALLRWRHPERGVVGPDEFIPLAEETGLIVDLGRRVLREACRQAKTWQGEAAPGLVVGVNLSARQFQDPNLVGDVSAVLAETGLAPDSLVLEITESVVMDDAPVAAGTLAALKDLGLRIAVDDFGTGYSSLSYLKRFPVDYLKIDRSFVDRIEDSDVEAIVSAMIDLAAALGLRVIAEGVEEEGQRSRLETLGCELAQGFLFSKPLPALDAARLLRMRLAPRPGIG</sequence>
<keyword evidence="1" id="KW-0812">Transmembrane</keyword>
<dbReference type="InterPro" id="IPR000160">
    <property type="entry name" value="GGDEF_dom"/>
</dbReference>
<feature type="domain" description="PAS" evidence="2">
    <location>
        <begin position="366"/>
        <end position="411"/>
    </location>
</feature>
<dbReference type="Gene3D" id="2.10.70.100">
    <property type="match status" value="1"/>
</dbReference>
<keyword evidence="1" id="KW-0472">Membrane</keyword>
<dbReference type="InterPro" id="IPR001633">
    <property type="entry name" value="EAL_dom"/>
</dbReference>
<dbReference type="PANTHER" id="PTHR44757:SF2">
    <property type="entry name" value="BIOFILM ARCHITECTURE MAINTENANCE PROTEIN MBAA"/>
    <property type="match status" value="1"/>
</dbReference>
<dbReference type="PANTHER" id="PTHR44757">
    <property type="entry name" value="DIGUANYLATE CYCLASE DGCP"/>
    <property type="match status" value="1"/>
</dbReference>
<dbReference type="InterPro" id="IPR035919">
    <property type="entry name" value="EAL_sf"/>
</dbReference>
<dbReference type="SUPFAM" id="SSF141868">
    <property type="entry name" value="EAL domain-like"/>
    <property type="match status" value="1"/>
</dbReference>
<dbReference type="Pfam" id="PF08447">
    <property type="entry name" value="PAS_3"/>
    <property type="match status" value="3"/>
</dbReference>
<evidence type="ECO:0000259" key="5">
    <source>
        <dbReference type="PROSITE" id="PS50887"/>
    </source>
</evidence>
<dbReference type="SMART" id="SM00267">
    <property type="entry name" value="GGDEF"/>
    <property type="match status" value="1"/>
</dbReference>
<dbReference type="NCBIfam" id="TIGR00254">
    <property type="entry name" value="GGDEF"/>
    <property type="match status" value="1"/>
</dbReference>
<evidence type="ECO:0000313" key="7">
    <source>
        <dbReference type="Proteomes" id="UP000502706"/>
    </source>
</evidence>
<keyword evidence="1" id="KW-1133">Transmembrane helix</keyword>
<dbReference type="SMART" id="SM00091">
    <property type="entry name" value="PAS"/>
    <property type="match status" value="3"/>
</dbReference>
<dbReference type="PROSITE" id="PS50887">
    <property type="entry name" value="GGDEF"/>
    <property type="match status" value="1"/>
</dbReference>
<dbReference type="InterPro" id="IPR000014">
    <property type="entry name" value="PAS"/>
</dbReference>
<evidence type="ECO:0000313" key="6">
    <source>
        <dbReference type="EMBL" id="QIN79351.1"/>
    </source>
</evidence>
<accession>A0A6G8PYR2</accession>
<dbReference type="EMBL" id="CP045121">
    <property type="protein sequence ID" value="QIN79351.1"/>
    <property type="molecule type" value="Genomic_DNA"/>
</dbReference>
<feature type="domain" description="EAL" evidence="4">
    <location>
        <begin position="777"/>
        <end position="1032"/>
    </location>
</feature>
<dbReference type="InterPro" id="IPR000700">
    <property type="entry name" value="PAS-assoc_C"/>
</dbReference>
<dbReference type="PROSITE" id="PS50883">
    <property type="entry name" value="EAL"/>
    <property type="match status" value="1"/>
</dbReference>
<evidence type="ECO:0000259" key="2">
    <source>
        <dbReference type="PROSITE" id="PS50112"/>
    </source>
</evidence>
<feature type="transmembrane region" description="Helical" evidence="1">
    <location>
        <begin position="20"/>
        <end position="41"/>
    </location>
</feature>
<feature type="domain" description="PAC" evidence="3">
    <location>
        <begin position="544"/>
        <end position="596"/>
    </location>
</feature>
<dbReference type="FunFam" id="3.20.20.450:FF:000001">
    <property type="entry name" value="Cyclic di-GMP phosphodiesterase yahA"/>
    <property type="match status" value="1"/>
</dbReference>
<evidence type="ECO:0000259" key="4">
    <source>
        <dbReference type="PROSITE" id="PS50883"/>
    </source>
</evidence>
<dbReference type="AlphaFoldDB" id="A0A6G8PYR2"/>
<feature type="domain" description="PAS" evidence="2">
    <location>
        <begin position="210"/>
        <end position="282"/>
    </location>
</feature>
<dbReference type="PROSITE" id="PS50112">
    <property type="entry name" value="PAS"/>
    <property type="match status" value="3"/>
</dbReference>
<feature type="domain" description="PAS" evidence="2">
    <location>
        <begin position="467"/>
        <end position="541"/>
    </location>
</feature>
<dbReference type="NCBIfam" id="TIGR00229">
    <property type="entry name" value="sensory_box"/>
    <property type="match status" value="3"/>
</dbReference>
<dbReference type="RefSeq" id="WP_166397014.1">
    <property type="nucleotide sequence ID" value="NZ_CP045121.1"/>
</dbReference>
<dbReference type="Pfam" id="PF00990">
    <property type="entry name" value="GGDEF"/>
    <property type="match status" value="1"/>
</dbReference>
<feature type="domain" description="GGDEF" evidence="5">
    <location>
        <begin position="634"/>
        <end position="768"/>
    </location>
</feature>
<evidence type="ECO:0000259" key="3">
    <source>
        <dbReference type="PROSITE" id="PS50113"/>
    </source>
</evidence>
<dbReference type="InterPro" id="IPR035965">
    <property type="entry name" value="PAS-like_dom_sf"/>
</dbReference>
<dbReference type="KEGG" id="rmar:GBA65_13455"/>
<evidence type="ECO:0000256" key="1">
    <source>
        <dbReference type="SAM" id="Phobius"/>
    </source>
</evidence>
<dbReference type="CDD" id="cd00130">
    <property type="entry name" value="PAS"/>
    <property type="match status" value="3"/>
</dbReference>
<dbReference type="Proteomes" id="UP000502706">
    <property type="component" value="Chromosome"/>
</dbReference>
<gene>
    <name evidence="6" type="ORF">GBA65_13455</name>
</gene>